<sequence>MIRVTFPRVLHAECGKFRALRSTWAMFALVAVLTVGLAGVIGWNANRLPGASNTPAEIIGRAFLGIDVFSLVLGAFGILAVTGEYGSGLIRATFAAVPRRHPVLWAKAVALAALSIPVMLVTCVASLVVSQSFAPAAARLGPGDPEVLRAIAGAAAAPVALALIGLGLGALLRHTATAITTYVLVVLVVPALLSGALPESVRDHVVKYVPVAAAQALYAVRSDGNPFTMLDPGPAALVTAGWIALVLAAGGLVVSRRDP</sequence>
<dbReference type="RefSeq" id="WP_185039801.1">
    <property type="nucleotide sequence ID" value="NZ_BAABFG010000005.1"/>
</dbReference>
<dbReference type="AlphaFoldDB" id="A0A7W7M701"/>
<keyword evidence="1" id="KW-0472">Membrane</keyword>
<proteinExistence type="predicted"/>
<feature type="transmembrane region" description="Helical" evidence="1">
    <location>
        <begin position="150"/>
        <end position="172"/>
    </location>
</feature>
<reference evidence="2 3" key="1">
    <citation type="submission" date="2020-08" db="EMBL/GenBank/DDBJ databases">
        <title>Sequencing the genomes of 1000 actinobacteria strains.</title>
        <authorList>
            <person name="Klenk H.-P."/>
        </authorList>
    </citation>
    <scope>NUCLEOTIDE SEQUENCE [LARGE SCALE GENOMIC DNA]</scope>
    <source>
        <strain evidence="2 3">DSM 45809</strain>
    </source>
</reference>
<gene>
    <name evidence="2" type="ORF">BJY16_002690</name>
</gene>
<name>A0A7W7M701_9ACTN</name>
<feature type="transmembrane region" description="Helical" evidence="1">
    <location>
        <begin position="235"/>
        <end position="254"/>
    </location>
</feature>
<keyword evidence="1" id="KW-1133">Transmembrane helix</keyword>
<evidence type="ECO:0000313" key="2">
    <source>
        <dbReference type="EMBL" id="MBB4739231.1"/>
    </source>
</evidence>
<feature type="transmembrane region" description="Helical" evidence="1">
    <location>
        <begin position="24"/>
        <end position="43"/>
    </location>
</feature>
<dbReference type="EMBL" id="JACHNB010000001">
    <property type="protein sequence ID" value="MBB4739231.1"/>
    <property type="molecule type" value="Genomic_DNA"/>
</dbReference>
<evidence type="ECO:0000256" key="1">
    <source>
        <dbReference type="SAM" id="Phobius"/>
    </source>
</evidence>
<keyword evidence="1" id="KW-0812">Transmembrane</keyword>
<dbReference type="Proteomes" id="UP000546162">
    <property type="component" value="Unassembled WGS sequence"/>
</dbReference>
<feature type="transmembrane region" description="Helical" evidence="1">
    <location>
        <begin position="179"/>
        <end position="197"/>
    </location>
</feature>
<evidence type="ECO:0000313" key="3">
    <source>
        <dbReference type="Proteomes" id="UP000546162"/>
    </source>
</evidence>
<protein>
    <recommendedName>
        <fullName evidence="4">ABC transporter permease</fullName>
    </recommendedName>
</protein>
<keyword evidence="3" id="KW-1185">Reference proteome</keyword>
<comment type="caution">
    <text evidence="2">The sequence shown here is derived from an EMBL/GenBank/DDBJ whole genome shotgun (WGS) entry which is preliminary data.</text>
</comment>
<organism evidence="2 3">
    <name type="scientific">Actinoplanes octamycinicus</name>
    <dbReference type="NCBI Taxonomy" id="135948"/>
    <lineage>
        <taxon>Bacteria</taxon>
        <taxon>Bacillati</taxon>
        <taxon>Actinomycetota</taxon>
        <taxon>Actinomycetes</taxon>
        <taxon>Micromonosporales</taxon>
        <taxon>Micromonosporaceae</taxon>
        <taxon>Actinoplanes</taxon>
    </lineage>
</organism>
<feature type="transmembrane region" description="Helical" evidence="1">
    <location>
        <begin position="104"/>
        <end position="130"/>
    </location>
</feature>
<feature type="transmembrane region" description="Helical" evidence="1">
    <location>
        <begin position="63"/>
        <end position="83"/>
    </location>
</feature>
<evidence type="ECO:0008006" key="4">
    <source>
        <dbReference type="Google" id="ProtNLM"/>
    </source>
</evidence>
<accession>A0A7W7M701</accession>